<keyword evidence="1" id="KW-0732">Signal</keyword>
<evidence type="ECO:0000313" key="2">
    <source>
        <dbReference type="EMBL" id="GGD50700.1"/>
    </source>
</evidence>
<keyword evidence="3" id="KW-1185">Reference proteome</keyword>
<feature type="signal peptide" evidence="1">
    <location>
        <begin position="1"/>
        <end position="21"/>
    </location>
</feature>
<organism evidence="2 3">
    <name type="scientific">Muriicola marianensis</name>
    <dbReference type="NCBI Taxonomy" id="1324801"/>
    <lineage>
        <taxon>Bacteria</taxon>
        <taxon>Pseudomonadati</taxon>
        <taxon>Bacteroidota</taxon>
        <taxon>Flavobacteriia</taxon>
        <taxon>Flavobacteriales</taxon>
        <taxon>Flavobacteriaceae</taxon>
        <taxon>Muriicola</taxon>
    </lineage>
</organism>
<dbReference type="EMBL" id="BMFH01000001">
    <property type="protein sequence ID" value="GGD50700.1"/>
    <property type="molecule type" value="Genomic_DNA"/>
</dbReference>
<evidence type="ECO:0008006" key="4">
    <source>
        <dbReference type="Google" id="ProtNLM"/>
    </source>
</evidence>
<dbReference type="Proteomes" id="UP000625780">
    <property type="component" value="Unassembled WGS sequence"/>
</dbReference>
<evidence type="ECO:0000256" key="1">
    <source>
        <dbReference type="SAM" id="SignalP"/>
    </source>
</evidence>
<gene>
    <name evidence="2" type="ORF">GCM10011361_16690</name>
</gene>
<reference evidence="3" key="1">
    <citation type="journal article" date="2019" name="Int. J. Syst. Evol. Microbiol.">
        <title>The Global Catalogue of Microorganisms (GCM) 10K type strain sequencing project: providing services to taxonomists for standard genome sequencing and annotation.</title>
        <authorList>
            <consortium name="The Broad Institute Genomics Platform"/>
            <consortium name="The Broad Institute Genome Sequencing Center for Infectious Disease"/>
            <person name="Wu L."/>
            <person name="Ma J."/>
        </authorList>
    </citation>
    <scope>NUCLEOTIDE SEQUENCE [LARGE SCALE GENOMIC DNA]</scope>
    <source>
        <strain evidence="3">CGMCC 1.12606</strain>
    </source>
</reference>
<protein>
    <recommendedName>
        <fullName evidence="4">Glycine zipper 2TM domain-containing protein</fullName>
    </recommendedName>
</protein>
<evidence type="ECO:0000313" key="3">
    <source>
        <dbReference type="Proteomes" id="UP000625780"/>
    </source>
</evidence>
<sequence>MGMKKLVLLLFLFSIAGQAQSNDKILHFGAGIATGAAGAFIAHEISGGNKWWSIAGAVGGSLMAGLAKEVIDKNKGGPWDNGDVVHTVAGGITVGIAIEIFSGRKKRKSSRSPDTVYNQTLLSPYPIQEPFPKLNSLSISQN</sequence>
<proteinExistence type="predicted"/>
<comment type="caution">
    <text evidence="2">The sequence shown here is derived from an EMBL/GenBank/DDBJ whole genome shotgun (WGS) entry which is preliminary data.</text>
</comment>
<accession>A0ABQ1QZ05</accession>
<feature type="chain" id="PRO_5045629266" description="Glycine zipper 2TM domain-containing protein" evidence="1">
    <location>
        <begin position="22"/>
        <end position="142"/>
    </location>
</feature>
<name>A0ABQ1QZ05_9FLAO</name>